<dbReference type="RefSeq" id="WP_110839256.1">
    <property type="nucleotide sequence ID" value="NZ_QJVJ01000003.1"/>
</dbReference>
<gene>
    <name evidence="1" type="ORF">DLM86_06880</name>
</gene>
<dbReference type="OrthoDB" id="2678548at2"/>
<dbReference type="Gene3D" id="2.60.40.790">
    <property type="match status" value="1"/>
</dbReference>
<reference evidence="1 2" key="1">
    <citation type="submission" date="2018-05" db="EMBL/GenBank/DDBJ databases">
        <title>Paenibacillus flagellatus sp. nov., isolated from selenium mineral soil.</title>
        <authorList>
            <person name="Dai X."/>
        </authorList>
    </citation>
    <scope>NUCLEOTIDE SEQUENCE [LARGE SCALE GENOMIC DNA]</scope>
    <source>
        <strain evidence="1 2">DXL2</strain>
    </source>
</reference>
<evidence type="ECO:0008006" key="3">
    <source>
        <dbReference type="Google" id="ProtNLM"/>
    </source>
</evidence>
<protein>
    <recommendedName>
        <fullName evidence="3">SHSP domain-containing protein</fullName>
    </recommendedName>
</protein>
<dbReference type="Proteomes" id="UP000247476">
    <property type="component" value="Unassembled WGS sequence"/>
</dbReference>
<proteinExistence type="predicted"/>
<keyword evidence="2" id="KW-1185">Reference proteome</keyword>
<evidence type="ECO:0000313" key="1">
    <source>
        <dbReference type="EMBL" id="PYI55454.1"/>
    </source>
</evidence>
<accession>A0A2V5KBG5</accession>
<dbReference type="AlphaFoldDB" id="A0A2V5KBG5"/>
<dbReference type="SUPFAM" id="SSF49764">
    <property type="entry name" value="HSP20-like chaperones"/>
    <property type="match status" value="1"/>
</dbReference>
<organism evidence="1 2">
    <name type="scientific">Paenibacillus flagellatus</name>
    <dbReference type="NCBI Taxonomy" id="2211139"/>
    <lineage>
        <taxon>Bacteria</taxon>
        <taxon>Bacillati</taxon>
        <taxon>Bacillota</taxon>
        <taxon>Bacilli</taxon>
        <taxon>Bacillales</taxon>
        <taxon>Paenibacillaceae</taxon>
        <taxon>Paenibacillus</taxon>
    </lineage>
</organism>
<dbReference type="InterPro" id="IPR008978">
    <property type="entry name" value="HSP20-like_chaperone"/>
</dbReference>
<name>A0A2V5KBG5_9BACL</name>
<sequence>MSRTNDGEPAGAAFPFDWDDFQTRFFGDGGWKEAWNGGAGTIPWVDQYVRQVLAKAVPDVNVNQARPMPPDNKSTSPAVACSVFETHRAIIARIRLSPDVDPRAVRLFAYSHELKVTGLPGEREKTIKLPVPVRVDGTKAVCRQRVVEVTMPKEEASPVKEIPIRHGD</sequence>
<dbReference type="CDD" id="cd00298">
    <property type="entry name" value="ACD_sHsps_p23-like"/>
    <property type="match status" value="1"/>
</dbReference>
<evidence type="ECO:0000313" key="2">
    <source>
        <dbReference type="Proteomes" id="UP000247476"/>
    </source>
</evidence>
<comment type="caution">
    <text evidence="1">The sequence shown here is derived from an EMBL/GenBank/DDBJ whole genome shotgun (WGS) entry which is preliminary data.</text>
</comment>
<dbReference type="EMBL" id="QJVJ01000003">
    <property type="protein sequence ID" value="PYI55454.1"/>
    <property type="molecule type" value="Genomic_DNA"/>
</dbReference>